<dbReference type="Pfam" id="PF01734">
    <property type="entry name" value="Patatin"/>
    <property type="match status" value="1"/>
</dbReference>
<keyword evidence="1 4" id="KW-0378">Hydrolase</keyword>
<feature type="domain" description="PNPLA" evidence="5">
    <location>
        <begin position="1"/>
        <end position="227"/>
    </location>
</feature>
<sequence length="309" mass="34020">MSDGGGVRGISSLYILKYVMYELQEKEKLSVLPQPCDYFDMISGTSTGGLIAIMLGVLDMHIDTCIEKYEELAKEVFQDDYHFSQIEALQQIQAVLGANRFDHLKLEKIVKALVRSEAEALLPVTQGNLPTNLEDTPMNFRATPDGTRPKCKVFVCATAERLTASTLFRSYNLRGTAQAGNFPCCIWEACRATTAAPFFFAPVIIGPNRSKYCDGALNCNNPALMLKEEAASVWSNRKIGCLLSIGTGFQQLKDVFSGLKIVKAKVTETQGTHAALSKAYTGKRGYYRFDVSTGLDKILQTRSGISSHL</sequence>
<dbReference type="InterPro" id="IPR002641">
    <property type="entry name" value="PNPLA_dom"/>
</dbReference>
<keyword evidence="7" id="KW-1185">Reference proteome</keyword>
<dbReference type="InterPro" id="IPR016035">
    <property type="entry name" value="Acyl_Trfase/lysoPLipase"/>
</dbReference>
<dbReference type="GO" id="GO:0047499">
    <property type="term" value="F:calcium-independent phospholipase A2 activity"/>
    <property type="evidence" value="ECO:0007669"/>
    <property type="project" value="TreeGrafter"/>
</dbReference>
<dbReference type="GO" id="GO:0019369">
    <property type="term" value="P:arachidonate metabolic process"/>
    <property type="evidence" value="ECO:0007669"/>
    <property type="project" value="TreeGrafter"/>
</dbReference>
<dbReference type="PANTHER" id="PTHR24185:SF1">
    <property type="entry name" value="CALCIUM-INDEPENDENT PHOSPHOLIPASE A2-GAMMA"/>
    <property type="match status" value="1"/>
</dbReference>
<dbReference type="CDD" id="cd07216">
    <property type="entry name" value="Pat17_PNPLA8_PNPLA9_like3"/>
    <property type="match status" value="1"/>
</dbReference>
<evidence type="ECO:0000256" key="3">
    <source>
        <dbReference type="ARBA" id="ARBA00023098"/>
    </source>
</evidence>
<keyword evidence="2 4" id="KW-0442">Lipid degradation</keyword>
<evidence type="ECO:0000256" key="2">
    <source>
        <dbReference type="ARBA" id="ARBA00022963"/>
    </source>
</evidence>
<comment type="caution">
    <text evidence="6">The sequence shown here is derived from an EMBL/GenBank/DDBJ whole genome shotgun (WGS) entry which is preliminary data.</text>
</comment>
<dbReference type="Proteomes" id="UP000258309">
    <property type="component" value="Unassembled WGS sequence"/>
</dbReference>
<feature type="non-terminal residue" evidence="6">
    <location>
        <position position="309"/>
    </location>
</feature>
<feature type="active site" description="Proton acceptor" evidence="4">
    <location>
        <position position="214"/>
    </location>
</feature>
<dbReference type="OrthoDB" id="1658288at2759"/>
<reference evidence="6 7" key="1">
    <citation type="submission" date="2018-05" db="EMBL/GenBank/DDBJ databases">
        <title>Draft genome sequence of Scytalidium lignicola DSM 105466, a ubiquitous saprotrophic fungus.</title>
        <authorList>
            <person name="Buettner E."/>
            <person name="Gebauer A.M."/>
            <person name="Hofrichter M."/>
            <person name="Liers C."/>
            <person name="Kellner H."/>
        </authorList>
    </citation>
    <scope>NUCLEOTIDE SEQUENCE [LARGE SCALE GENOMIC DNA]</scope>
    <source>
        <strain evidence="6 7">DSM 105466</strain>
    </source>
</reference>
<feature type="short sequence motif" description="DGA/G" evidence="4">
    <location>
        <begin position="214"/>
        <end position="216"/>
    </location>
</feature>
<dbReference type="STRING" id="5539.A0A3E2HDY2"/>
<evidence type="ECO:0000313" key="6">
    <source>
        <dbReference type="EMBL" id="RFU31618.1"/>
    </source>
</evidence>
<dbReference type="AlphaFoldDB" id="A0A3E2HDY2"/>
<keyword evidence="3 4" id="KW-0443">Lipid metabolism</keyword>
<dbReference type="OMA" id="MPRINIA"/>
<dbReference type="GO" id="GO:0016020">
    <property type="term" value="C:membrane"/>
    <property type="evidence" value="ECO:0007669"/>
    <property type="project" value="TreeGrafter"/>
</dbReference>
<dbReference type="PANTHER" id="PTHR24185">
    <property type="entry name" value="CALCIUM-INDEPENDENT PHOSPHOLIPASE A2-GAMMA"/>
    <property type="match status" value="1"/>
</dbReference>
<dbReference type="SUPFAM" id="SSF52151">
    <property type="entry name" value="FabD/lysophospholipase-like"/>
    <property type="match status" value="1"/>
</dbReference>
<accession>A0A3E2HDY2</accession>
<dbReference type="EMBL" id="NCSJ02000072">
    <property type="protein sequence ID" value="RFU31618.1"/>
    <property type="molecule type" value="Genomic_DNA"/>
</dbReference>
<protein>
    <recommendedName>
        <fullName evidence="5">PNPLA domain-containing protein</fullName>
    </recommendedName>
</protein>
<dbReference type="PROSITE" id="PS51635">
    <property type="entry name" value="PNPLA"/>
    <property type="match status" value="1"/>
</dbReference>
<feature type="short sequence motif" description="GXSXG" evidence="4">
    <location>
        <begin position="44"/>
        <end position="48"/>
    </location>
</feature>
<evidence type="ECO:0000313" key="7">
    <source>
        <dbReference type="Proteomes" id="UP000258309"/>
    </source>
</evidence>
<organism evidence="6 7">
    <name type="scientific">Scytalidium lignicola</name>
    <name type="common">Hyphomycete</name>
    <dbReference type="NCBI Taxonomy" id="5539"/>
    <lineage>
        <taxon>Eukaryota</taxon>
        <taxon>Fungi</taxon>
        <taxon>Dikarya</taxon>
        <taxon>Ascomycota</taxon>
        <taxon>Pezizomycotina</taxon>
        <taxon>Leotiomycetes</taxon>
        <taxon>Leotiomycetes incertae sedis</taxon>
        <taxon>Scytalidium</taxon>
    </lineage>
</organism>
<feature type="non-terminal residue" evidence="6">
    <location>
        <position position="1"/>
    </location>
</feature>
<name>A0A3E2HDY2_SCYLI</name>
<dbReference type="GO" id="GO:0016042">
    <property type="term" value="P:lipid catabolic process"/>
    <property type="evidence" value="ECO:0007669"/>
    <property type="project" value="UniProtKB-UniRule"/>
</dbReference>
<evidence type="ECO:0000256" key="1">
    <source>
        <dbReference type="ARBA" id="ARBA00022801"/>
    </source>
</evidence>
<dbReference type="GO" id="GO:0046486">
    <property type="term" value="P:glycerolipid metabolic process"/>
    <property type="evidence" value="ECO:0007669"/>
    <property type="project" value="UniProtKB-ARBA"/>
</dbReference>
<evidence type="ECO:0000256" key="4">
    <source>
        <dbReference type="PROSITE-ProRule" id="PRU01161"/>
    </source>
</evidence>
<gene>
    <name evidence="6" type="ORF">B7463_g4742</name>
</gene>
<feature type="active site" description="Nucleophile" evidence="4">
    <location>
        <position position="46"/>
    </location>
</feature>
<dbReference type="Gene3D" id="3.40.1090.10">
    <property type="entry name" value="Cytosolic phospholipase A2 catalytic domain"/>
    <property type="match status" value="1"/>
</dbReference>
<feature type="short sequence motif" description="GXGXXG" evidence="4">
    <location>
        <begin position="4"/>
        <end position="9"/>
    </location>
</feature>
<proteinExistence type="predicted"/>
<evidence type="ECO:0000259" key="5">
    <source>
        <dbReference type="PROSITE" id="PS51635"/>
    </source>
</evidence>